<comment type="function">
    <text evidence="14">Cell wall formation.</text>
</comment>
<dbReference type="SUPFAM" id="SSF53623">
    <property type="entry name" value="MurD-like peptide ligases, catalytic domain"/>
    <property type="match status" value="1"/>
</dbReference>
<keyword evidence="10 14" id="KW-0573">Peptidoglycan synthesis</keyword>
<proteinExistence type="inferred from homology"/>
<keyword evidence="4 14" id="KW-0963">Cytoplasm</keyword>
<evidence type="ECO:0000256" key="2">
    <source>
        <dbReference type="ARBA" id="ARBA00004752"/>
    </source>
</evidence>
<dbReference type="Gene3D" id="3.40.50.720">
    <property type="entry name" value="NAD(P)-binding Rossmann-like Domain"/>
    <property type="match status" value="1"/>
</dbReference>
<evidence type="ECO:0000256" key="10">
    <source>
        <dbReference type="ARBA" id="ARBA00022984"/>
    </source>
</evidence>
<evidence type="ECO:0000259" key="17">
    <source>
        <dbReference type="Pfam" id="PF08245"/>
    </source>
</evidence>
<dbReference type="InterPro" id="IPR005758">
    <property type="entry name" value="UDP-N-AcMur_Ala_ligase_MurC"/>
</dbReference>
<protein>
    <recommendedName>
        <fullName evidence="3 14">UDP-N-acetylmuramate--L-alanine ligase</fullName>
        <ecNumber evidence="3 14">6.3.2.8</ecNumber>
    </recommendedName>
    <alternativeName>
        <fullName evidence="14">UDP-N-acetylmuramoyl-L-alanine synthetase</fullName>
    </alternativeName>
</protein>
<feature type="domain" description="Mur ligase central" evidence="17">
    <location>
        <begin position="108"/>
        <end position="291"/>
    </location>
</feature>
<keyword evidence="5 14" id="KW-0436">Ligase</keyword>
<feature type="binding site" evidence="14">
    <location>
        <begin position="110"/>
        <end position="116"/>
    </location>
    <ligand>
        <name>ATP</name>
        <dbReference type="ChEBI" id="CHEBI:30616"/>
    </ligand>
</feature>
<feature type="domain" description="Mur ligase C-terminal" evidence="16">
    <location>
        <begin position="314"/>
        <end position="442"/>
    </location>
</feature>
<evidence type="ECO:0000313" key="19">
    <source>
        <dbReference type="Proteomes" id="UP001595926"/>
    </source>
</evidence>
<keyword evidence="9 14" id="KW-0133">Cell shape</keyword>
<dbReference type="RefSeq" id="WP_119329714.1">
    <property type="nucleotide sequence ID" value="NZ_JBHSJH010000002.1"/>
</dbReference>
<sequence>MKKRILFLGVGGIGVSALAIAAKKLGAEVSGYDTKPSKITAKLVQKGINLYLSLDEVAVENYDMLVFSSAVSQKTPLILKAKELNIPTLQRAMFLAVLMKDFKQSIAVTGTHGKTTVSSVLATLLHHLDSKSSFVVGGIVKATGSNIEINGSGFLVLEADESDASFLHLKPQAAIVTNIDLDHMATYNNSYDNLLENFYEFLNKSSIETIFLCIDDKGCQDLLSKYSQLYSKKVITYGFSKKADINILSYEIKDDFNCFKVKFPSGEELDFKTILPGKYNALNCSVAIACCKEQGFDLKSLQTLLPEVQGVGRRFDIYKININEINIDAIDDYGHHPVEVSSCLQAVKDKYPNKKIIHIFQPHRYSRNKDLFDSWKAVLSTADKLFLLPTYAAGEEEILGATSKDLAVGLSNCLLVNDFEHVKEELKNVVDKNSVILIQGAGDVTNLIDLLSNEK</sequence>
<dbReference type="InterPro" id="IPR000713">
    <property type="entry name" value="Mur_ligase_N"/>
</dbReference>
<dbReference type="InterPro" id="IPR036615">
    <property type="entry name" value="Mur_ligase_C_dom_sf"/>
</dbReference>
<gene>
    <name evidence="14 18" type="primary">murC</name>
    <name evidence="18" type="ORF">ACFPDQ_04500</name>
</gene>
<keyword evidence="6 14" id="KW-0132">Cell division</keyword>
<dbReference type="Proteomes" id="UP001595926">
    <property type="component" value="Unassembled WGS sequence"/>
</dbReference>
<keyword evidence="11 14" id="KW-0131">Cell cycle</keyword>
<keyword evidence="12 14" id="KW-0961">Cell wall biogenesis/degradation</keyword>
<evidence type="ECO:0000313" key="18">
    <source>
        <dbReference type="EMBL" id="MFC4892304.1"/>
    </source>
</evidence>
<keyword evidence="7 14" id="KW-0547">Nucleotide-binding</keyword>
<evidence type="ECO:0000259" key="15">
    <source>
        <dbReference type="Pfam" id="PF01225"/>
    </source>
</evidence>
<keyword evidence="19" id="KW-1185">Reference proteome</keyword>
<evidence type="ECO:0000256" key="7">
    <source>
        <dbReference type="ARBA" id="ARBA00022741"/>
    </source>
</evidence>
<comment type="similarity">
    <text evidence="14">Belongs to the MurCDEF family.</text>
</comment>
<evidence type="ECO:0000256" key="5">
    <source>
        <dbReference type="ARBA" id="ARBA00022598"/>
    </source>
</evidence>
<accession>A0ABV9TC52</accession>
<feature type="domain" description="Mur ligase N-terminal catalytic" evidence="15">
    <location>
        <begin position="5"/>
        <end position="102"/>
    </location>
</feature>
<dbReference type="PANTHER" id="PTHR43445:SF3">
    <property type="entry name" value="UDP-N-ACETYLMURAMATE--L-ALANINE LIGASE"/>
    <property type="match status" value="1"/>
</dbReference>
<dbReference type="SUPFAM" id="SSF53244">
    <property type="entry name" value="MurD-like peptide ligases, peptide-binding domain"/>
    <property type="match status" value="1"/>
</dbReference>
<evidence type="ECO:0000256" key="6">
    <source>
        <dbReference type="ARBA" id="ARBA00022618"/>
    </source>
</evidence>
<keyword evidence="8 14" id="KW-0067">ATP-binding</keyword>
<dbReference type="HAMAP" id="MF_00046">
    <property type="entry name" value="MurC"/>
    <property type="match status" value="1"/>
</dbReference>
<evidence type="ECO:0000259" key="16">
    <source>
        <dbReference type="Pfam" id="PF02875"/>
    </source>
</evidence>
<dbReference type="EC" id="6.3.2.8" evidence="3 14"/>
<dbReference type="PANTHER" id="PTHR43445">
    <property type="entry name" value="UDP-N-ACETYLMURAMATE--L-ALANINE LIGASE-RELATED"/>
    <property type="match status" value="1"/>
</dbReference>
<dbReference type="EMBL" id="JBHSJH010000002">
    <property type="protein sequence ID" value="MFC4892304.1"/>
    <property type="molecule type" value="Genomic_DNA"/>
</dbReference>
<evidence type="ECO:0000256" key="8">
    <source>
        <dbReference type="ARBA" id="ARBA00022840"/>
    </source>
</evidence>
<name>A0ABV9TC52_9GAMM</name>
<evidence type="ECO:0000256" key="14">
    <source>
        <dbReference type="HAMAP-Rule" id="MF_00046"/>
    </source>
</evidence>
<dbReference type="Pfam" id="PF02875">
    <property type="entry name" value="Mur_ligase_C"/>
    <property type="match status" value="1"/>
</dbReference>
<comment type="caution">
    <text evidence="18">The sequence shown here is derived from an EMBL/GenBank/DDBJ whole genome shotgun (WGS) entry which is preliminary data.</text>
</comment>
<dbReference type="Pfam" id="PF01225">
    <property type="entry name" value="Mur_ligase"/>
    <property type="match status" value="1"/>
</dbReference>
<dbReference type="Gene3D" id="3.90.190.20">
    <property type="entry name" value="Mur ligase, C-terminal domain"/>
    <property type="match status" value="1"/>
</dbReference>
<evidence type="ECO:0000256" key="3">
    <source>
        <dbReference type="ARBA" id="ARBA00012211"/>
    </source>
</evidence>
<comment type="pathway">
    <text evidence="2 14">Cell wall biogenesis; peptidoglycan biosynthesis.</text>
</comment>
<comment type="subcellular location">
    <subcellularLocation>
        <location evidence="1 14">Cytoplasm</location>
    </subcellularLocation>
</comment>
<dbReference type="Pfam" id="PF08245">
    <property type="entry name" value="Mur_ligase_M"/>
    <property type="match status" value="1"/>
</dbReference>
<evidence type="ECO:0000256" key="11">
    <source>
        <dbReference type="ARBA" id="ARBA00023306"/>
    </source>
</evidence>
<dbReference type="InterPro" id="IPR004101">
    <property type="entry name" value="Mur_ligase_C"/>
</dbReference>
<comment type="catalytic activity">
    <reaction evidence="13 14">
        <text>UDP-N-acetyl-alpha-D-muramate + L-alanine + ATP = UDP-N-acetyl-alpha-D-muramoyl-L-alanine + ADP + phosphate + H(+)</text>
        <dbReference type="Rhea" id="RHEA:23372"/>
        <dbReference type="ChEBI" id="CHEBI:15378"/>
        <dbReference type="ChEBI" id="CHEBI:30616"/>
        <dbReference type="ChEBI" id="CHEBI:43474"/>
        <dbReference type="ChEBI" id="CHEBI:57972"/>
        <dbReference type="ChEBI" id="CHEBI:70757"/>
        <dbReference type="ChEBI" id="CHEBI:83898"/>
        <dbReference type="ChEBI" id="CHEBI:456216"/>
        <dbReference type="EC" id="6.3.2.8"/>
    </reaction>
</comment>
<dbReference type="InterPro" id="IPR036565">
    <property type="entry name" value="Mur-like_cat_sf"/>
</dbReference>
<evidence type="ECO:0000256" key="1">
    <source>
        <dbReference type="ARBA" id="ARBA00004496"/>
    </source>
</evidence>
<evidence type="ECO:0000256" key="12">
    <source>
        <dbReference type="ARBA" id="ARBA00023316"/>
    </source>
</evidence>
<organism evidence="18 19">
    <name type="scientific">Pseudofrancisella aestuarii</name>
    <dbReference type="NCBI Taxonomy" id="2670347"/>
    <lineage>
        <taxon>Bacteria</taxon>
        <taxon>Pseudomonadati</taxon>
        <taxon>Pseudomonadota</taxon>
        <taxon>Gammaproteobacteria</taxon>
        <taxon>Thiotrichales</taxon>
        <taxon>Francisellaceae</taxon>
        <taxon>Pseudofrancisella</taxon>
    </lineage>
</organism>
<dbReference type="Gene3D" id="3.40.1190.10">
    <property type="entry name" value="Mur-like, catalytic domain"/>
    <property type="match status" value="1"/>
</dbReference>
<dbReference type="InterPro" id="IPR050061">
    <property type="entry name" value="MurCDEF_pg_biosynth"/>
</dbReference>
<evidence type="ECO:0000256" key="13">
    <source>
        <dbReference type="ARBA" id="ARBA00047833"/>
    </source>
</evidence>
<dbReference type="GO" id="GO:0008763">
    <property type="term" value="F:UDP-N-acetylmuramate-L-alanine ligase activity"/>
    <property type="evidence" value="ECO:0007669"/>
    <property type="project" value="UniProtKB-EC"/>
</dbReference>
<dbReference type="NCBIfam" id="TIGR01082">
    <property type="entry name" value="murC"/>
    <property type="match status" value="1"/>
</dbReference>
<dbReference type="InterPro" id="IPR013221">
    <property type="entry name" value="Mur_ligase_cen"/>
</dbReference>
<reference evidence="19" key="1">
    <citation type="journal article" date="2019" name="Int. J. Syst. Evol. Microbiol.">
        <title>The Global Catalogue of Microorganisms (GCM) 10K type strain sequencing project: providing services to taxonomists for standard genome sequencing and annotation.</title>
        <authorList>
            <consortium name="The Broad Institute Genomics Platform"/>
            <consortium name="The Broad Institute Genome Sequencing Center for Infectious Disease"/>
            <person name="Wu L."/>
            <person name="Ma J."/>
        </authorList>
    </citation>
    <scope>NUCLEOTIDE SEQUENCE [LARGE SCALE GENOMIC DNA]</scope>
    <source>
        <strain evidence="19">CGMCC 1.13718</strain>
    </source>
</reference>
<dbReference type="SUPFAM" id="SSF51984">
    <property type="entry name" value="MurCD N-terminal domain"/>
    <property type="match status" value="1"/>
</dbReference>
<evidence type="ECO:0000256" key="4">
    <source>
        <dbReference type="ARBA" id="ARBA00022490"/>
    </source>
</evidence>
<evidence type="ECO:0000256" key="9">
    <source>
        <dbReference type="ARBA" id="ARBA00022960"/>
    </source>
</evidence>